<dbReference type="InterPro" id="IPR001849">
    <property type="entry name" value="PH_domain"/>
</dbReference>
<dbReference type="SMART" id="SM00233">
    <property type="entry name" value="PH"/>
    <property type="match status" value="1"/>
</dbReference>
<feature type="region of interest" description="Disordered" evidence="1">
    <location>
        <begin position="45"/>
        <end position="70"/>
    </location>
</feature>
<dbReference type="SMART" id="SM00325">
    <property type="entry name" value="RhoGEF"/>
    <property type="match status" value="1"/>
</dbReference>
<feature type="domain" description="DH" evidence="2">
    <location>
        <begin position="91"/>
        <end position="311"/>
    </location>
</feature>
<dbReference type="PANTHER" id="PTHR45818">
    <property type="entry name" value="PROTEIN VAV"/>
    <property type="match status" value="1"/>
</dbReference>
<feature type="region of interest" description="Disordered" evidence="1">
    <location>
        <begin position="603"/>
        <end position="633"/>
    </location>
</feature>
<evidence type="ECO:0000313" key="4">
    <source>
        <dbReference type="Proteomes" id="UP000232875"/>
    </source>
</evidence>
<evidence type="ECO:0000259" key="2">
    <source>
        <dbReference type="PROSITE" id="PS50010"/>
    </source>
</evidence>
<evidence type="ECO:0000313" key="3">
    <source>
        <dbReference type="EMBL" id="PKI83585.1"/>
    </source>
</evidence>
<feature type="region of interest" description="Disordered" evidence="1">
    <location>
        <begin position="767"/>
        <end position="810"/>
    </location>
</feature>
<accession>A0A2N1JAK7</accession>
<dbReference type="Gene3D" id="1.20.900.10">
    <property type="entry name" value="Dbl homology (DH) domain"/>
    <property type="match status" value="1"/>
</dbReference>
<dbReference type="GO" id="GO:0005737">
    <property type="term" value="C:cytoplasm"/>
    <property type="evidence" value="ECO:0007669"/>
    <property type="project" value="TreeGrafter"/>
</dbReference>
<dbReference type="InterPro" id="IPR011993">
    <property type="entry name" value="PH-like_dom_sf"/>
</dbReference>
<name>A0A2N1JAK7_9BASI</name>
<dbReference type="STRING" id="2020962.A0A2N1JAK7"/>
<protein>
    <recommendedName>
        <fullName evidence="2">DH domain-containing protein</fullName>
    </recommendedName>
</protein>
<dbReference type="GO" id="GO:0005085">
    <property type="term" value="F:guanyl-nucleotide exchange factor activity"/>
    <property type="evidence" value="ECO:0007669"/>
    <property type="project" value="InterPro"/>
</dbReference>
<proteinExistence type="predicted"/>
<evidence type="ECO:0000256" key="1">
    <source>
        <dbReference type="SAM" id="MobiDB-lite"/>
    </source>
</evidence>
<dbReference type="SUPFAM" id="SSF50729">
    <property type="entry name" value="PH domain-like"/>
    <property type="match status" value="1"/>
</dbReference>
<gene>
    <name evidence="3" type="ORF">MVES_002706</name>
</gene>
<organism evidence="3 4">
    <name type="scientific">Malassezia vespertilionis</name>
    <dbReference type="NCBI Taxonomy" id="2020962"/>
    <lineage>
        <taxon>Eukaryota</taxon>
        <taxon>Fungi</taxon>
        <taxon>Dikarya</taxon>
        <taxon>Basidiomycota</taxon>
        <taxon>Ustilaginomycotina</taxon>
        <taxon>Malasseziomycetes</taxon>
        <taxon>Malasseziales</taxon>
        <taxon>Malasseziaceae</taxon>
        <taxon>Malassezia</taxon>
    </lineage>
</organism>
<dbReference type="InterPro" id="IPR000219">
    <property type="entry name" value="DH_dom"/>
</dbReference>
<dbReference type="PROSITE" id="PS50010">
    <property type="entry name" value="DH_2"/>
    <property type="match status" value="1"/>
</dbReference>
<dbReference type="AlphaFoldDB" id="A0A2N1JAK7"/>
<feature type="compositionally biased region" description="Low complexity" evidence="1">
    <location>
        <begin position="605"/>
        <end position="619"/>
    </location>
</feature>
<feature type="region of interest" description="Disordered" evidence="1">
    <location>
        <begin position="1"/>
        <end position="29"/>
    </location>
</feature>
<dbReference type="InterPro" id="IPR035899">
    <property type="entry name" value="DBL_dom_sf"/>
</dbReference>
<dbReference type="OrthoDB" id="1716625at2759"/>
<dbReference type="SUPFAM" id="SSF48065">
    <property type="entry name" value="DBL homology domain (DH-domain)"/>
    <property type="match status" value="1"/>
</dbReference>
<keyword evidence="4" id="KW-1185">Reference proteome</keyword>
<dbReference type="Gene3D" id="2.30.29.30">
    <property type="entry name" value="Pleckstrin-homology domain (PH domain)/Phosphotyrosine-binding domain (PTB)"/>
    <property type="match status" value="1"/>
</dbReference>
<dbReference type="PANTHER" id="PTHR45818:SF3">
    <property type="entry name" value="PROTEIN VAV"/>
    <property type="match status" value="1"/>
</dbReference>
<dbReference type="Pfam" id="PF00621">
    <property type="entry name" value="RhoGEF"/>
    <property type="match status" value="1"/>
</dbReference>
<dbReference type="Proteomes" id="UP000232875">
    <property type="component" value="Unassembled WGS sequence"/>
</dbReference>
<dbReference type="EMBL" id="KZ454991">
    <property type="protein sequence ID" value="PKI83585.1"/>
    <property type="molecule type" value="Genomic_DNA"/>
</dbReference>
<sequence length="833" mass="91988">MNRDTSSPEIDTDISRASSTSTKESGANSLNAALDLKGSILRRESPTNASSFSSVSHESSSKSDTESFTSANAEIATETPSQHYEEKRDAKRFHSLVELAETEQNYAGDLDLLVNVFFAQLQHVPYFAESETRIKTVIRNSDQLLIMHKELSNSLSKVIQGVKGENYTDEGTLSSAAVDTAVVECAQIFVQFAPRFTIYNEFCAKHKEALGHIDAAEQHSSEWELFRMRSAQAAQQHLSSTALETGVPVTPRTLAQRRLLFRDFFIKPIQRVCLYPIILETLHKNSPLVGQKELQYTIEQMRNVTLAVDQASKIRESMLLTEMIASRLNFCTIFSPSLLASLGECKMAGSLDVLHHHRTLTPLSIPLPLKYYGCFLFADFVMMVKVRKSHTYEARFWFPLAEASLERTVAHDTCVPNSFRIRVRGHYFEMIASTQKECNLWIDAFQTALENKPSKTRRLHGADVPYPCNLQSEPGETLELEDPLHSILSNANETNAGRGRSATNVTGNEVLLRHKSPPRRAALDRGMLFTDACISARTSLDNDALRTQSSYVSGSLSSTMGAIVNLKRLSKNETLALRVPRSVVTTEHDEALRSRFSLDSTLVESPLGTSPSSPTLASGFSSPGGMENTSDLSGIRLRRIMKGSFSRKNSMQADPNDLAIALGSLTHRNSTTQRNAASVCTTPNIMAGPSQASQMSQQASAFARSRSSIGNPKSWFNGPTEEPAPQGSEHVLNRSSSFNWSALRARNWSTTSLKGLVGRRSSMDLDQELGTEPNTANPPFIDSRRSSISSNAGEGMGETNLEPARAASPRQRFAARFLQRHRMSSVSPNMDTK</sequence>
<reference evidence="3 4" key="1">
    <citation type="submission" date="2017-10" db="EMBL/GenBank/DDBJ databases">
        <title>A novel species of cold-tolerant Malassezia isolated from bats.</title>
        <authorList>
            <person name="Lorch J.M."/>
            <person name="Palmer J.M."/>
            <person name="Vanderwolf K.J."/>
            <person name="Schmidt K.Z."/>
            <person name="Verant M.L."/>
            <person name="Weller T.J."/>
            <person name="Blehert D.S."/>
        </authorList>
    </citation>
    <scope>NUCLEOTIDE SEQUENCE [LARGE SCALE GENOMIC DNA]</scope>
    <source>
        <strain evidence="3 4">NWHC:44797-103</strain>
    </source>
</reference>